<gene>
    <name evidence="1" type="ORF">KNCP2_03020</name>
</gene>
<comment type="caution">
    <text evidence="1">The sequence shown here is derived from an EMBL/GenBank/DDBJ whole genome shotgun (WGS) entry which is preliminary data.</text>
</comment>
<evidence type="ECO:0000313" key="1">
    <source>
        <dbReference type="EMBL" id="GAA5252014.1"/>
    </source>
</evidence>
<protein>
    <submittedName>
        <fullName evidence="1">Uncharacterized protein</fullName>
    </submittedName>
</protein>
<dbReference type="Proteomes" id="UP001628124">
    <property type="component" value="Unassembled WGS sequence"/>
</dbReference>
<dbReference type="EMBL" id="BAABMM010000013">
    <property type="protein sequence ID" value="GAA5252014.1"/>
    <property type="molecule type" value="Genomic_DNA"/>
</dbReference>
<accession>A0ABP9TS06</accession>
<evidence type="ECO:0000313" key="2">
    <source>
        <dbReference type="Proteomes" id="UP001628124"/>
    </source>
</evidence>
<reference evidence="1 2" key="1">
    <citation type="journal article" date="2024" name="Microbiol. Immunol.">
        <title>Discovery of a novel spotted fever group Rickettsia, 'Candidatus Rickettsia kedanie,' in unfed larval chigger mites, Leptotrombidium scutellare.</title>
        <authorList>
            <person name="Ogawa M."/>
            <person name="Matsutani M."/>
            <person name="Katayama T."/>
            <person name="Takada N."/>
            <person name="Noda S."/>
            <person name="Takahashi M."/>
            <person name="Kageyama D."/>
            <person name="Hanaoka N."/>
            <person name="Ebihara H."/>
        </authorList>
    </citation>
    <scope>NUCLEOTIDE SEQUENCE [LARGE SCALE GENOMIC DNA]</scope>
    <source>
        <strain evidence="1 2">KNCP2-13</strain>
    </source>
</reference>
<keyword evidence="2" id="KW-1185">Reference proteome</keyword>
<name>A0ABP9TS06_9RICK</name>
<dbReference type="RefSeq" id="WP_412707712.1">
    <property type="nucleotide sequence ID" value="NZ_BAABMM010000013.1"/>
</dbReference>
<organism evidence="1 2">
    <name type="scientific">Candidatus Rickettsia kedanie</name>
    <dbReference type="NCBI Taxonomy" id="3115352"/>
    <lineage>
        <taxon>Bacteria</taxon>
        <taxon>Pseudomonadati</taxon>
        <taxon>Pseudomonadota</taxon>
        <taxon>Alphaproteobacteria</taxon>
        <taxon>Rickettsiales</taxon>
        <taxon>Rickettsiaceae</taxon>
        <taxon>Rickettsieae</taxon>
        <taxon>Rickettsia</taxon>
        <taxon>spotted fever group</taxon>
    </lineage>
</organism>
<sequence>MLINTPVGNVIVNTPPVGQRREVVEHLLPIIQRPSNAIHRVTTLLTPMGPFVGPSVDGGSNPIQPPPISGSVVHNIYVLPTTPGGYDVTYASS</sequence>
<proteinExistence type="predicted"/>